<protein>
    <submittedName>
        <fullName evidence="1">Uncharacterized protein</fullName>
    </submittedName>
</protein>
<keyword evidence="1" id="KW-0614">Plasmid</keyword>
<proteinExistence type="predicted"/>
<dbReference type="KEGG" id="bcai:K788_00025415"/>
<evidence type="ECO:0000313" key="1">
    <source>
        <dbReference type="EMBL" id="ALL69507.1"/>
    </source>
</evidence>
<evidence type="ECO:0000313" key="2">
    <source>
        <dbReference type="Proteomes" id="UP000019146"/>
    </source>
</evidence>
<dbReference type="EMBL" id="CP012748">
    <property type="protein sequence ID" value="ALL69507.1"/>
    <property type="molecule type" value="Genomic_DNA"/>
</dbReference>
<sequence length="157" mass="16753">MNVDAQAVHVPSNGANSKSSAIGVVQIYYLNTCKNTVSFEYFVIQDLQFSAQDANGTQVPRSLTASGQGTSTDGTDFVSFQMSLTAISSAVFQKTDTSQTIFPNGTNKVKINEHSDYAIGSASSSLYVTTQQFGTLPVVNAGSYVYSARDHTIVVTK</sequence>
<dbReference type="AlphaFoldDB" id="A0A0P0RKX4"/>
<geneLocation type="plasmid" evidence="2"/>
<organism evidence="1 2">
    <name type="scientific">Paraburkholderia caribensis MBA4</name>
    <dbReference type="NCBI Taxonomy" id="1323664"/>
    <lineage>
        <taxon>Bacteria</taxon>
        <taxon>Pseudomonadati</taxon>
        <taxon>Pseudomonadota</taxon>
        <taxon>Betaproteobacteria</taxon>
        <taxon>Burkholderiales</taxon>
        <taxon>Burkholderiaceae</taxon>
        <taxon>Paraburkholderia</taxon>
    </lineage>
</organism>
<accession>A0A0P0RKX4</accession>
<dbReference type="Proteomes" id="UP000019146">
    <property type="component" value="Plasmid unnamed"/>
</dbReference>
<gene>
    <name evidence="1" type="ORF">K788_00025415</name>
</gene>
<reference evidence="1 2" key="1">
    <citation type="journal article" date="2014" name="Genome Announc.">
        <title>Draft Genome Sequence of the Haloacid-Degrading Burkholderia caribensis Strain MBA4.</title>
        <authorList>
            <person name="Pan Y."/>
            <person name="Kong K.F."/>
            <person name="Tsang J.S."/>
        </authorList>
    </citation>
    <scope>NUCLEOTIDE SEQUENCE [LARGE SCALE GENOMIC DNA]</scope>
    <source>
        <strain evidence="1 2">MBA4</strain>
        <plasmid evidence="2">Plasmid</plasmid>
    </source>
</reference>
<name>A0A0P0RKX4_9BURK</name>